<reference evidence="2 3" key="1">
    <citation type="submission" date="2014-04" db="EMBL/GenBank/DDBJ databases">
        <authorList>
            <consortium name="DOE Joint Genome Institute"/>
            <person name="Kuo A."/>
            <person name="Girlanda M."/>
            <person name="Perotto S."/>
            <person name="Kohler A."/>
            <person name="Nagy L.G."/>
            <person name="Floudas D."/>
            <person name="Copeland A."/>
            <person name="Barry K.W."/>
            <person name="Cichocki N."/>
            <person name="Veneault-Fourrey C."/>
            <person name="LaButti K."/>
            <person name="Lindquist E.A."/>
            <person name="Lipzen A."/>
            <person name="Lundell T."/>
            <person name="Morin E."/>
            <person name="Murat C."/>
            <person name="Sun H."/>
            <person name="Tunlid A."/>
            <person name="Henrissat B."/>
            <person name="Grigoriev I.V."/>
            <person name="Hibbett D.S."/>
            <person name="Martin F."/>
            <person name="Nordberg H.P."/>
            <person name="Cantor M.N."/>
            <person name="Hua S.X."/>
        </authorList>
    </citation>
    <scope>NUCLEOTIDE SEQUENCE [LARGE SCALE GENOMIC DNA]</scope>
    <source>
        <strain evidence="2 3">MUT 4182</strain>
    </source>
</reference>
<dbReference type="STRING" id="1051891.A0A0C3QB94"/>
<protein>
    <submittedName>
        <fullName evidence="2">Uncharacterized protein</fullName>
    </submittedName>
</protein>
<gene>
    <name evidence="2" type="ORF">M407DRAFT_7152</name>
</gene>
<evidence type="ECO:0000313" key="2">
    <source>
        <dbReference type="EMBL" id="KIO27725.1"/>
    </source>
</evidence>
<sequence>MWGSHTFPVPAVKARLHNIPDELVTLLQKLSVDELLDFALGSNGRWYVRYRQKGPDKHELSPYLWMDLGQGSNVKLDRLTLGPDADHWGVHRATDGSFQRFSSVGNRDKFTEGFDSRIANIKSNNQIWFVSFGFNGSWAFSVNGYVQHRCGKPFHNKLAGGWKAQKRVSTIALSPMARVWIIVWDDGTLSHNLPFNIATEVEDYFQIQHSLKGNSNQGNWRRSNPQKFKSQPNNTQPGTATSVQKQQPTSTSSTQPLPTPPYQPPHIRRTVPVPLPPSKNNALPVSNPPVTLTSASSQQPATRPAATPLQTFPQVPNAPPAGKPAQATRYTAQPASQVPPAPKSWATLAQPSASQAARPISRVETISAKPKVYVPPPKMTTTLRVLDEFHWNDSYEYQKVVRLFDSGWKHQDKKRPKIKRIFAVCLPDHLNESYEAYKTRLEAKNEYHGANEKLVFHGTTRRCYLGEYEGCITLVLDLADLLFSIESGFRWSELQEIWAGHLHLFCVIQVRLSSSRIRGDQPLMTITQLRADDYAIIPSFAENKIVLVAKVALGKESIHYQTTQELTGPPYGYDSVLGEVGIDLNHDEPLQRQRPILPLQAAVLLCRRFEIPSSDPLLNQRVTAIPLIRSDLCQKPLKYCPGCRSYSGTSRDGLAKIGHRNNIPKDLEDILKNLKVQDLIDFELGSDGRCFVHFRDNDRSSRRRDLLSLGAGDIHWGIRKDTTGAYHDFCSEPGPDNDSFGKRMQRRYEQSKPCTEIDSVALGFNGDWAICAQGRVEYRSGSLFRNQLKAARQWLILYDDGSTSHNLPINIASTVDDYCRLEHSLIPSKRSSVAPTITPLFTRPSPPPRLETTLRLISPDRPEDMKEYKQGADTLFISFYAVD</sequence>
<accession>A0A0C3QB94</accession>
<keyword evidence="3" id="KW-1185">Reference proteome</keyword>
<feature type="region of interest" description="Disordered" evidence="1">
    <location>
        <begin position="212"/>
        <end position="345"/>
    </location>
</feature>
<organism evidence="2 3">
    <name type="scientific">Tulasnella calospora MUT 4182</name>
    <dbReference type="NCBI Taxonomy" id="1051891"/>
    <lineage>
        <taxon>Eukaryota</taxon>
        <taxon>Fungi</taxon>
        <taxon>Dikarya</taxon>
        <taxon>Basidiomycota</taxon>
        <taxon>Agaricomycotina</taxon>
        <taxon>Agaricomycetes</taxon>
        <taxon>Cantharellales</taxon>
        <taxon>Tulasnellaceae</taxon>
        <taxon>Tulasnella</taxon>
    </lineage>
</organism>
<dbReference type="HOGENOM" id="CLU_326298_0_0_1"/>
<dbReference type="Gene3D" id="3.90.228.10">
    <property type="match status" value="1"/>
</dbReference>
<dbReference type="Proteomes" id="UP000054248">
    <property type="component" value="Unassembled WGS sequence"/>
</dbReference>
<feature type="compositionally biased region" description="Low complexity" evidence="1">
    <location>
        <begin position="241"/>
        <end position="256"/>
    </location>
</feature>
<feature type="compositionally biased region" description="Polar residues" evidence="1">
    <location>
        <begin position="278"/>
        <end position="301"/>
    </location>
</feature>
<name>A0A0C3QB94_9AGAM</name>
<proteinExistence type="predicted"/>
<dbReference type="SUPFAM" id="SSF56399">
    <property type="entry name" value="ADP-ribosylation"/>
    <property type="match status" value="1"/>
</dbReference>
<feature type="compositionally biased region" description="Polar residues" evidence="1">
    <location>
        <begin position="212"/>
        <end position="240"/>
    </location>
</feature>
<dbReference type="OrthoDB" id="3262678at2759"/>
<dbReference type="AlphaFoldDB" id="A0A0C3QB94"/>
<evidence type="ECO:0000313" key="3">
    <source>
        <dbReference type="Proteomes" id="UP000054248"/>
    </source>
</evidence>
<reference evidence="3" key="2">
    <citation type="submission" date="2015-01" db="EMBL/GenBank/DDBJ databases">
        <title>Evolutionary Origins and Diversification of the Mycorrhizal Mutualists.</title>
        <authorList>
            <consortium name="DOE Joint Genome Institute"/>
            <consortium name="Mycorrhizal Genomics Consortium"/>
            <person name="Kohler A."/>
            <person name="Kuo A."/>
            <person name="Nagy L.G."/>
            <person name="Floudas D."/>
            <person name="Copeland A."/>
            <person name="Barry K.W."/>
            <person name="Cichocki N."/>
            <person name="Veneault-Fourrey C."/>
            <person name="LaButti K."/>
            <person name="Lindquist E.A."/>
            <person name="Lipzen A."/>
            <person name="Lundell T."/>
            <person name="Morin E."/>
            <person name="Murat C."/>
            <person name="Riley R."/>
            <person name="Ohm R."/>
            <person name="Sun H."/>
            <person name="Tunlid A."/>
            <person name="Henrissat B."/>
            <person name="Grigoriev I.V."/>
            <person name="Hibbett D.S."/>
            <person name="Martin F."/>
        </authorList>
    </citation>
    <scope>NUCLEOTIDE SEQUENCE [LARGE SCALE GENOMIC DNA]</scope>
    <source>
        <strain evidence="3">MUT 4182</strain>
    </source>
</reference>
<evidence type="ECO:0000256" key="1">
    <source>
        <dbReference type="SAM" id="MobiDB-lite"/>
    </source>
</evidence>
<dbReference type="EMBL" id="KN823004">
    <property type="protein sequence ID" value="KIO27725.1"/>
    <property type="molecule type" value="Genomic_DNA"/>
</dbReference>